<comment type="caution">
    <text evidence="2">The sequence shown here is derived from an EMBL/GenBank/DDBJ whole genome shotgun (WGS) entry which is preliminary data.</text>
</comment>
<dbReference type="Proteomes" id="UP000265520">
    <property type="component" value="Unassembled WGS sequence"/>
</dbReference>
<evidence type="ECO:0000256" key="1">
    <source>
        <dbReference type="SAM" id="MobiDB-lite"/>
    </source>
</evidence>
<keyword evidence="3" id="KW-1185">Reference proteome</keyword>
<feature type="region of interest" description="Disordered" evidence="1">
    <location>
        <begin position="45"/>
        <end position="76"/>
    </location>
</feature>
<dbReference type="EMBL" id="LXQA010124610">
    <property type="protein sequence ID" value="MCI21388.1"/>
    <property type="molecule type" value="Genomic_DNA"/>
</dbReference>
<feature type="non-terminal residue" evidence="2">
    <location>
        <position position="76"/>
    </location>
</feature>
<evidence type="ECO:0000313" key="2">
    <source>
        <dbReference type="EMBL" id="MCI21388.1"/>
    </source>
</evidence>
<name>A0A392QB81_9FABA</name>
<sequence>MNQAHLDNINIPSRTEAPFTLFRESNIDWRSTFESSIWYDSKSEGTNINPRKPPTSTNFENATKATSVCNSSSMNQ</sequence>
<organism evidence="2 3">
    <name type="scientific">Trifolium medium</name>
    <dbReference type="NCBI Taxonomy" id="97028"/>
    <lineage>
        <taxon>Eukaryota</taxon>
        <taxon>Viridiplantae</taxon>
        <taxon>Streptophyta</taxon>
        <taxon>Embryophyta</taxon>
        <taxon>Tracheophyta</taxon>
        <taxon>Spermatophyta</taxon>
        <taxon>Magnoliopsida</taxon>
        <taxon>eudicotyledons</taxon>
        <taxon>Gunneridae</taxon>
        <taxon>Pentapetalae</taxon>
        <taxon>rosids</taxon>
        <taxon>fabids</taxon>
        <taxon>Fabales</taxon>
        <taxon>Fabaceae</taxon>
        <taxon>Papilionoideae</taxon>
        <taxon>50 kb inversion clade</taxon>
        <taxon>NPAAA clade</taxon>
        <taxon>Hologalegina</taxon>
        <taxon>IRL clade</taxon>
        <taxon>Trifolieae</taxon>
        <taxon>Trifolium</taxon>
    </lineage>
</organism>
<evidence type="ECO:0000313" key="3">
    <source>
        <dbReference type="Proteomes" id="UP000265520"/>
    </source>
</evidence>
<dbReference type="AlphaFoldDB" id="A0A392QB81"/>
<accession>A0A392QB81</accession>
<proteinExistence type="predicted"/>
<protein>
    <submittedName>
        <fullName evidence="2">Uncharacterized protein</fullName>
    </submittedName>
</protein>
<reference evidence="2 3" key="1">
    <citation type="journal article" date="2018" name="Front. Plant Sci.">
        <title>Red Clover (Trifolium pratense) and Zigzag Clover (T. medium) - A Picture of Genomic Similarities and Differences.</title>
        <authorList>
            <person name="Dluhosova J."/>
            <person name="Istvanek J."/>
            <person name="Nedelnik J."/>
            <person name="Repkova J."/>
        </authorList>
    </citation>
    <scope>NUCLEOTIDE SEQUENCE [LARGE SCALE GENOMIC DNA]</scope>
    <source>
        <strain evidence="3">cv. 10/8</strain>
        <tissue evidence="2">Leaf</tissue>
    </source>
</reference>